<dbReference type="OrthoDB" id="10039560at2759"/>
<dbReference type="AlphaFoldDB" id="A0A813M472"/>
<dbReference type="Gene3D" id="1.20.1070.10">
    <property type="entry name" value="Rhodopsin 7-helix transmembrane proteins"/>
    <property type="match status" value="1"/>
</dbReference>
<evidence type="ECO:0000313" key="9">
    <source>
        <dbReference type="EMBL" id="CAF3765831.1"/>
    </source>
</evidence>
<accession>A0A813M472</accession>
<evidence type="ECO:0000313" key="7">
    <source>
        <dbReference type="EMBL" id="CAF0712009.1"/>
    </source>
</evidence>
<dbReference type="InterPro" id="IPR017452">
    <property type="entry name" value="GPCR_Rhodpsn_7TM"/>
</dbReference>
<dbReference type="Proteomes" id="UP000663891">
    <property type="component" value="Unassembled WGS sequence"/>
</dbReference>
<evidence type="ECO:0000256" key="3">
    <source>
        <dbReference type="ARBA" id="ARBA00022989"/>
    </source>
</evidence>
<proteinExistence type="predicted"/>
<dbReference type="EMBL" id="CAJNOE010000001">
    <property type="protein sequence ID" value="CAF0712009.1"/>
    <property type="molecule type" value="Genomic_DNA"/>
</dbReference>
<dbReference type="Proteomes" id="UP000663868">
    <property type="component" value="Unassembled WGS sequence"/>
</dbReference>
<keyword evidence="4 5" id="KW-0472">Membrane</keyword>
<gene>
    <name evidence="7" type="ORF">IZO911_LOCUS98</name>
    <name evidence="9" type="ORF">KXQ929_LOCUS15074</name>
    <name evidence="8" type="ORF">VCS650_LOCUS827</name>
</gene>
<evidence type="ECO:0000259" key="6">
    <source>
        <dbReference type="PROSITE" id="PS50262"/>
    </source>
</evidence>
<dbReference type="EMBL" id="CAJNON010000004">
    <property type="protein sequence ID" value="CAF0743928.1"/>
    <property type="molecule type" value="Genomic_DNA"/>
</dbReference>
<feature type="transmembrane region" description="Helical" evidence="5">
    <location>
        <begin position="73"/>
        <end position="98"/>
    </location>
</feature>
<feature type="transmembrane region" description="Helical" evidence="5">
    <location>
        <begin position="275"/>
        <end position="296"/>
    </location>
</feature>
<evidence type="ECO:0000256" key="2">
    <source>
        <dbReference type="ARBA" id="ARBA00022692"/>
    </source>
</evidence>
<evidence type="ECO:0000313" key="8">
    <source>
        <dbReference type="EMBL" id="CAF0743928.1"/>
    </source>
</evidence>
<evidence type="ECO:0000313" key="10">
    <source>
        <dbReference type="Proteomes" id="UP000663860"/>
    </source>
</evidence>
<sequence length="334" mass="39001">MIRDELILTYTINDTNNSLINTTENATIPSVYALGPTLATISSTCIIVGTCFSIICIYRYLRKPHLRTYFTYIFHYMLIYCLISSFINVPIFLTGYYLNLFEQSRHLCQYYATNALAINIGMVTCLAYASLERNYLIFRRNGLLSWRRQFLPILCLILYSYIISILIIFIPQCDYIPCAPCHTRQLISMLIWLTFSFIIPELIMFTSTIILMIRLHRKHNGLNRHRDKNIFHRIVIQMILYMIWSCLYYCPPTFYNLSLIIDSNISSPSIKSAMIIVSIVSVQSYPILTFILMINYHRKTKNTIKKQLQHESKLKLHVLSTITEPPALQSSQIH</sequence>
<dbReference type="SUPFAM" id="SSF81321">
    <property type="entry name" value="Family A G protein-coupled receptor-like"/>
    <property type="match status" value="1"/>
</dbReference>
<comment type="subcellular location">
    <subcellularLocation>
        <location evidence="1">Membrane</location>
    </subcellularLocation>
</comment>
<dbReference type="Proteomes" id="UP000663860">
    <property type="component" value="Unassembled WGS sequence"/>
</dbReference>
<name>A0A813M472_9BILA</name>
<feature type="transmembrane region" description="Helical" evidence="5">
    <location>
        <begin position="190"/>
        <end position="213"/>
    </location>
</feature>
<dbReference type="GO" id="GO:0016020">
    <property type="term" value="C:membrane"/>
    <property type="evidence" value="ECO:0007669"/>
    <property type="project" value="UniProtKB-SubCell"/>
</dbReference>
<feature type="transmembrane region" description="Helical" evidence="5">
    <location>
        <begin position="38"/>
        <end position="61"/>
    </location>
</feature>
<dbReference type="PROSITE" id="PS50262">
    <property type="entry name" value="G_PROTEIN_RECEP_F1_2"/>
    <property type="match status" value="1"/>
</dbReference>
<keyword evidence="2 5" id="KW-0812">Transmembrane</keyword>
<evidence type="ECO:0000256" key="4">
    <source>
        <dbReference type="ARBA" id="ARBA00023136"/>
    </source>
</evidence>
<keyword evidence="3 5" id="KW-1133">Transmembrane helix</keyword>
<feature type="transmembrane region" description="Helical" evidence="5">
    <location>
        <begin position="150"/>
        <end position="170"/>
    </location>
</feature>
<feature type="transmembrane region" description="Helical" evidence="5">
    <location>
        <begin position="110"/>
        <end position="129"/>
    </location>
</feature>
<dbReference type="EMBL" id="CAJOBB010000858">
    <property type="protein sequence ID" value="CAF3765831.1"/>
    <property type="molecule type" value="Genomic_DNA"/>
</dbReference>
<feature type="domain" description="G-protein coupled receptors family 1 profile" evidence="6">
    <location>
        <begin position="52"/>
        <end position="289"/>
    </location>
</feature>
<reference evidence="7" key="1">
    <citation type="submission" date="2021-02" db="EMBL/GenBank/DDBJ databases">
        <authorList>
            <person name="Nowell W R."/>
        </authorList>
    </citation>
    <scope>NUCLEOTIDE SEQUENCE</scope>
</reference>
<protein>
    <recommendedName>
        <fullName evidence="6">G-protein coupled receptors family 1 profile domain-containing protein</fullName>
    </recommendedName>
</protein>
<evidence type="ECO:0000256" key="5">
    <source>
        <dbReference type="SAM" id="Phobius"/>
    </source>
</evidence>
<organism evidence="7 10">
    <name type="scientific">Adineta steineri</name>
    <dbReference type="NCBI Taxonomy" id="433720"/>
    <lineage>
        <taxon>Eukaryota</taxon>
        <taxon>Metazoa</taxon>
        <taxon>Spiralia</taxon>
        <taxon>Gnathifera</taxon>
        <taxon>Rotifera</taxon>
        <taxon>Eurotatoria</taxon>
        <taxon>Bdelloidea</taxon>
        <taxon>Adinetida</taxon>
        <taxon>Adinetidae</taxon>
        <taxon>Adineta</taxon>
    </lineage>
</organism>
<feature type="transmembrane region" description="Helical" evidence="5">
    <location>
        <begin position="234"/>
        <end position="255"/>
    </location>
</feature>
<evidence type="ECO:0000256" key="1">
    <source>
        <dbReference type="ARBA" id="ARBA00004370"/>
    </source>
</evidence>
<comment type="caution">
    <text evidence="7">The sequence shown here is derived from an EMBL/GenBank/DDBJ whole genome shotgun (WGS) entry which is preliminary data.</text>
</comment>